<name>A0A1D8NKL7_YARLL</name>
<dbReference type="KEGG" id="yli:2911935"/>
<evidence type="ECO:0000256" key="1">
    <source>
        <dbReference type="ARBA" id="ARBA00022980"/>
    </source>
</evidence>
<dbReference type="VEuPathDB" id="FungiDB:YALI1_E35753g"/>
<dbReference type="GO" id="GO:1990904">
    <property type="term" value="C:ribonucleoprotein complex"/>
    <property type="evidence" value="ECO:0007669"/>
    <property type="project" value="UniProtKB-KW"/>
</dbReference>
<dbReference type="GO" id="GO:0003735">
    <property type="term" value="F:structural constituent of ribosome"/>
    <property type="evidence" value="ECO:0007669"/>
    <property type="project" value="InterPro"/>
</dbReference>
<sequence>MPTLIPHLLYKVRVVGDVSYMSLLSKQSQNLSTFSHSSPIHTSTTHNKMLRTIRSVRSYSTEASAGAAAKRVMGRGMQQQKGQQKGQQGQRTRPSFMLNTKFTKGRKDQAQSDNYPKINNTLVPKFALGQIYTPFNMTVKAATQSKTEGAQKVDQFKEANFDPVKLWKDRMSLSHYVNYSGGISGSHTHHLSKQSHKKISKAIRRSRCAGIMPYLHKAPETLKGRGGM</sequence>
<dbReference type="InterPro" id="IPR001648">
    <property type="entry name" value="Ribosomal_bS18"/>
</dbReference>
<feature type="region of interest" description="Disordered" evidence="4">
    <location>
        <begin position="69"/>
        <end position="95"/>
    </location>
</feature>
<dbReference type="Pfam" id="PF01084">
    <property type="entry name" value="Ribosomal_S18"/>
    <property type="match status" value="1"/>
</dbReference>
<evidence type="ECO:0000256" key="4">
    <source>
        <dbReference type="SAM" id="MobiDB-lite"/>
    </source>
</evidence>
<organism evidence="5 6">
    <name type="scientific">Yarrowia lipolytica</name>
    <name type="common">Candida lipolytica</name>
    <dbReference type="NCBI Taxonomy" id="4952"/>
    <lineage>
        <taxon>Eukaryota</taxon>
        <taxon>Fungi</taxon>
        <taxon>Dikarya</taxon>
        <taxon>Ascomycota</taxon>
        <taxon>Saccharomycotina</taxon>
        <taxon>Dipodascomycetes</taxon>
        <taxon>Dipodascales</taxon>
        <taxon>Dipodascales incertae sedis</taxon>
        <taxon>Yarrowia</taxon>
    </lineage>
</organism>
<accession>A0A1D8NKL7</accession>
<dbReference type="OMA" id="KQIHRRW"/>
<evidence type="ECO:0000313" key="5">
    <source>
        <dbReference type="EMBL" id="AOW06175.1"/>
    </source>
</evidence>
<dbReference type="SUPFAM" id="SSF46911">
    <property type="entry name" value="Ribosomal protein S18"/>
    <property type="match status" value="1"/>
</dbReference>
<dbReference type="GO" id="GO:0006412">
    <property type="term" value="P:translation"/>
    <property type="evidence" value="ECO:0007669"/>
    <property type="project" value="InterPro"/>
</dbReference>
<gene>
    <name evidence="5" type="ORF">YALI1_E35753g</name>
</gene>
<reference evidence="5 6" key="1">
    <citation type="journal article" date="2016" name="PLoS ONE">
        <title>Sequence Assembly of Yarrowia lipolytica Strain W29/CLIB89 Shows Transposable Element Diversity.</title>
        <authorList>
            <person name="Magnan C."/>
            <person name="Yu J."/>
            <person name="Chang I."/>
            <person name="Jahn E."/>
            <person name="Kanomata Y."/>
            <person name="Wu J."/>
            <person name="Zeller M."/>
            <person name="Oakes M."/>
            <person name="Baldi P."/>
            <person name="Sandmeyer S."/>
        </authorList>
    </citation>
    <scope>NUCLEOTIDE SEQUENCE [LARGE SCALE GENOMIC DNA]</scope>
    <source>
        <strain evidence="6">CLIB89(W29)</strain>
    </source>
</reference>
<dbReference type="GeneID" id="2911935"/>
<dbReference type="EMBL" id="CP017557">
    <property type="protein sequence ID" value="AOW06175.1"/>
    <property type="molecule type" value="Genomic_DNA"/>
</dbReference>
<protein>
    <recommendedName>
        <fullName evidence="3">Small ribosomal subunit protein bS18m</fullName>
    </recommendedName>
</protein>
<evidence type="ECO:0000256" key="3">
    <source>
        <dbReference type="ARBA" id="ARBA00035264"/>
    </source>
</evidence>
<feature type="compositionally biased region" description="Low complexity" evidence="4">
    <location>
        <begin position="74"/>
        <end position="91"/>
    </location>
</feature>
<keyword evidence="1" id="KW-0689">Ribosomal protein</keyword>
<evidence type="ECO:0000256" key="2">
    <source>
        <dbReference type="ARBA" id="ARBA00023274"/>
    </source>
</evidence>
<dbReference type="VEuPathDB" id="FungiDB:YALI0_E30371g"/>
<dbReference type="RefSeq" id="XP_504588.3">
    <property type="nucleotide sequence ID" value="XM_504588.3"/>
</dbReference>
<dbReference type="Gene3D" id="4.10.640.10">
    <property type="entry name" value="Ribosomal protein S18"/>
    <property type="match status" value="1"/>
</dbReference>
<keyword evidence="2" id="KW-0687">Ribonucleoprotein</keyword>
<dbReference type="InterPro" id="IPR036870">
    <property type="entry name" value="Ribosomal_bS18_sf"/>
</dbReference>
<dbReference type="GO" id="GO:0005840">
    <property type="term" value="C:ribosome"/>
    <property type="evidence" value="ECO:0007669"/>
    <property type="project" value="UniProtKB-KW"/>
</dbReference>
<proteinExistence type="predicted"/>
<dbReference type="AlphaFoldDB" id="A0A1D8NKL7"/>
<dbReference type="Proteomes" id="UP000182444">
    <property type="component" value="Chromosome 1E"/>
</dbReference>
<evidence type="ECO:0000313" key="6">
    <source>
        <dbReference type="Proteomes" id="UP000182444"/>
    </source>
</evidence>